<evidence type="ECO:0000313" key="3">
    <source>
        <dbReference type="Proteomes" id="UP000034544"/>
    </source>
</evidence>
<organism evidence="2 3">
    <name type="scientific">candidate division WWE3 bacterium GW2011_GWE1_41_27</name>
    <dbReference type="NCBI Taxonomy" id="1619131"/>
    <lineage>
        <taxon>Bacteria</taxon>
        <taxon>Katanobacteria</taxon>
    </lineage>
</organism>
<gene>
    <name evidence="2" type="ORF">UU59_C0019G0007</name>
</gene>
<feature type="transmembrane region" description="Helical" evidence="1">
    <location>
        <begin position="34"/>
        <end position="52"/>
    </location>
</feature>
<sequence length="136" mass="15325">MRGIIRTFTFVLISIFSTNYVLTSLFFAGDTKTFLVIAVALTLLYYLGKPLLATFGLPTRGIGFLFIATILTTLTLYVLTIFLPEFTIMETTLSDLIIFGFMLPSKSLTAFWSALFSAFIISMVYTFFEWLCASKK</sequence>
<dbReference type="AlphaFoldDB" id="A0A0G0W491"/>
<keyword evidence="1" id="KW-0812">Transmembrane</keyword>
<feature type="transmembrane region" description="Helical" evidence="1">
    <location>
        <begin position="110"/>
        <end position="132"/>
    </location>
</feature>
<dbReference type="Proteomes" id="UP000034544">
    <property type="component" value="Unassembled WGS sequence"/>
</dbReference>
<feature type="transmembrane region" description="Helical" evidence="1">
    <location>
        <begin position="64"/>
        <end position="83"/>
    </location>
</feature>
<name>A0A0G0W491_UNCKA</name>
<reference evidence="2 3" key="1">
    <citation type="journal article" date="2015" name="Nature">
        <title>rRNA introns, odd ribosomes, and small enigmatic genomes across a large radiation of phyla.</title>
        <authorList>
            <person name="Brown C.T."/>
            <person name="Hug L.A."/>
            <person name="Thomas B.C."/>
            <person name="Sharon I."/>
            <person name="Castelle C.J."/>
            <person name="Singh A."/>
            <person name="Wilkins M.J."/>
            <person name="Williams K.H."/>
            <person name="Banfield J.F."/>
        </authorList>
    </citation>
    <scope>NUCLEOTIDE SEQUENCE [LARGE SCALE GENOMIC DNA]</scope>
</reference>
<evidence type="ECO:0000256" key="1">
    <source>
        <dbReference type="SAM" id="Phobius"/>
    </source>
</evidence>
<evidence type="ECO:0000313" key="2">
    <source>
        <dbReference type="EMBL" id="KKS06842.1"/>
    </source>
</evidence>
<keyword evidence="1" id="KW-0472">Membrane</keyword>
<feature type="transmembrane region" description="Helical" evidence="1">
    <location>
        <begin position="7"/>
        <end position="28"/>
    </location>
</feature>
<accession>A0A0G0W491</accession>
<proteinExistence type="predicted"/>
<keyword evidence="1" id="KW-1133">Transmembrane helix</keyword>
<protein>
    <submittedName>
        <fullName evidence="2">Uncharacterized protein</fullName>
    </submittedName>
</protein>
<comment type="caution">
    <text evidence="2">The sequence shown here is derived from an EMBL/GenBank/DDBJ whole genome shotgun (WGS) entry which is preliminary data.</text>
</comment>
<dbReference type="EMBL" id="LCBF01000019">
    <property type="protein sequence ID" value="KKS06842.1"/>
    <property type="molecule type" value="Genomic_DNA"/>
</dbReference>